<sequence length="69" mass="7369">MIDPSDPFFAPLWRRIVIVGLCLGWALVEVLSGSPGWALMFGAAGVYAAFKLLGPGYRAAIADKEKDDG</sequence>
<name>A0A2T0WBH9_9RHOB</name>
<keyword evidence="1" id="KW-0812">Transmembrane</keyword>
<gene>
    <name evidence="2" type="ORF">CLV74_12733</name>
</gene>
<evidence type="ECO:0008006" key="4">
    <source>
        <dbReference type="Google" id="ProtNLM"/>
    </source>
</evidence>
<dbReference type="Proteomes" id="UP000238392">
    <property type="component" value="Unassembled WGS sequence"/>
</dbReference>
<protein>
    <recommendedName>
        <fullName evidence="4">DUF3329 domain-containing protein</fullName>
    </recommendedName>
</protein>
<feature type="transmembrane region" description="Helical" evidence="1">
    <location>
        <begin position="12"/>
        <end position="31"/>
    </location>
</feature>
<reference evidence="2 3" key="1">
    <citation type="submission" date="2018-03" db="EMBL/GenBank/DDBJ databases">
        <title>Genomic Encyclopedia of Archaeal and Bacterial Type Strains, Phase II (KMG-II): from individual species to whole genera.</title>
        <authorList>
            <person name="Goeker M."/>
        </authorList>
    </citation>
    <scope>NUCLEOTIDE SEQUENCE [LARGE SCALE GENOMIC DNA]</scope>
    <source>
        <strain evidence="2 3">DSM 100212</strain>
    </source>
</reference>
<keyword evidence="1" id="KW-0472">Membrane</keyword>
<feature type="transmembrane region" description="Helical" evidence="1">
    <location>
        <begin position="37"/>
        <end position="54"/>
    </location>
</feature>
<keyword evidence="1" id="KW-1133">Transmembrane helix</keyword>
<proteinExistence type="predicted"/>
<keyword evidence="3" id="KW-1185">Reference proteome</keyword>
<evidence type="ECO:0000313" key="2">
    <source>
        <dbReference type="EMBL" id="PRY84061.1"/>
    </source>
</evidence>
<comment type="caution">
    <text evidence="2">The sequence shown here is derived from an EMBL/GenBank/DDBJ whole genome shotgun (WGS) entry which is preliminary data.</text>
</comment>
<accession>A0A2T0WBH9</accession>
<evidence type="ECO:0000313" key="3">
    <source>
        <dbReference type="Proteomes" id="UP000238392"/>
    </source>
</evidence>
<organism evidence="2 3">
    <name type="scientific">Donghicola tyrosinivorans</name>
    <dbReference type="NCBI Taxonomy" id="1652492"/>
    <lineage>
        <taxon>Bacteria</taxon>
        <taxon>Pseudomonadati</taxon>
        <taxon>Pseudomonadota</taxon>
        <taxon>Alphaproteobacteria</taxon>
        <taxon>Rhodobacterales</taxon>
        <taxon>Roseobacteraceae</taxon>
        <taxon>Donghicola</taxon>
    </lineage>
</organism>
<dbReference type="AlphaFoldDB" id="A0A2T0WBH9"/>
<dbReference type="OrthoDB" id="7362327at2"/>
<dbReference type="EMBL" id="PVTQ01000027">
    <property type="protein sequence ID" value="PRY84061.1"/>
    <property type="molecule type" value="Genomic_DNA"/>
</dbReference>
<evidence type="ECO:0000256" key="1">
    <source>
        <dbReference type="SAM" id="Phobius"/>
    </source>
</evidence>
<dbReference type="RefSeq" id="WP_106268602.1">
    <property type="nucleotide sequence ID" value="NZ_PVTQ01000027.1"/>
</dbReference>